<keyword evidence="1" id="KW-0812">Transmembrane</keyword>
<reference evidence="2 3" key="1">
    <citation type="submission" date="2020-08" db="EMBL/GenBank/DDBJ databases">
        <title>Genomic Encyclopedia of Type Strains, Phase IV (KMG-IV): sequencing the most valuable type-strain genomes for metagenomic binning, comparative biology and taxonomic classification.</title>
        <authorList>
            <person name="Goeker M."/>
        </authorList>
    </citation>
    <scope>NUCLEOTIDE SEQUENCE [LARGE SCALE GENOMIC DNA]</scope>
    <source>
        <strain evidence="2 3">DSM 26575</strain>
    </source>
</reference>
<name>A0A7W6GCZ5_9HYPH</name>
<evidence type="ECO:0000313" key="2">
    <source>
        <dbReference type="EMBL" id="MBB3966550.1"/>
    </source>
</evidence>
<dbReference type="InterPro" id="IPR009781">
    <property type="entry name" value="DUF1345"/>
</dbReference>
<comment type="caution">
    <text evidence="2">The sequence shown here is derived from an EMBL/GenBank/DDBJ whole genome shotgun (WGS) entry which is preliminary data.</text>
</comment>
<feature type="transmembrane region" description="Helical" evidence="1">
    <location>
        <begin position="204"/>
        <end position="226"/>
    </location>
</feature>
<dbReference type="EMBL" id="JACIDW010000018">
    <property type="protein sequence ID" value="MBB3966550.1"/>
    <property type="molecule type" value="Genomic_DNA"/>
</dbReference>
<protein>
    <submittedName>
        <fullName evidence="2">Putative membrane protein</fullName>
    </submittedName>
</protein>
<proteinExistence type="predicted"/>
<accession>A0A7W6GCZ5</accession>
<keyword evidence="1" id="KW-1133">Transmembrane helix</keyword>
<evidence type="ECO:0000313" key="3">
    <source>
        <dbReference type="Proteomes" id="UP000582090"/>
    </source>
</evidence>
<evidence type="ECO:0000256" key="1">
    <source>
        <dbReference type="SAM" id="Phobius"/>
    </source>
</evidence>
<dbReference type="Proteomes" id="UP000582090">
    <property type="component" value="Unassembled WGS sequence"/>
</dbReference>
<dbReference type="Pfam" id="PF07077">
    <property type="entry name" value="DUF1345"/>
    <property type="match status" value="1"/>
</dbReference>
<keyword evidence="1" id="KW-0472">Membrane</keyword>
<sequence length="229" mass="24763">MAEVTFGGSGRPLRLLRKHAIFVIAVLVGFAVFLLLTTREVTARNLLAGWNVAAVMFIVATWRRMLKASVATIRKRSADLDFSDSLLMFLSIAAALASVAGIGLELHQVKEAAPSVALGRALAAVVTILISWVFLHTLFTVHYAHRFYGGDDDGDGVKGDGLKFPEGLDEPVYWDFLYYSFTIGVASQTADVATSSTVMRKLTLLHSVLSFLFNTTILALAINVGASLL</sequence>
<organism evidence="2 3">
    <name type="scientific">Rhizobium metallidurans</name>
    <dbReference type="NCBI Taxonomy" id="1265931"/>
    <lineage>
        <taxon>Bacteria</taxon>
        <taxon>Pseudomonadati</taxon>
        <taxon>Pseudomonadota</taxon>
        <taxon>Alphaproteobacteria</taxon>
        <taxon>Hyphomicrobiales</taxon>
        <taxon>Rhizobiaceae</taxon>
        <taxon>Rhizobium/Agrobacterium group</taxon>
        <taxon>Rhizobium</taxon>
    </lineage>
</organism>
<feature type="transmembrane region" description="Helical" evidence="1">
    <location>
        <begin position="116"/>
        <end position="139"/>
    </location>
</feature>
<feature type="transmembrane region" description="Helical" evidence="1">
    <location>
        <begin position="20"/>
        <end position="36"/>
    </location>
</feature>
<dbReference type="RefSeq" id="WP_183902027.1">
    <property type="nucleotide sequence ID" value="NZ_JACIDW010000018.1"/>
</dbReference>
<dbReference type="AlphaFoldDB" id="A0A7W6GCZ5"/>
<keyword evidence="3" id="KW-1185">Reference proteome</keyword>
<feature type="transmembrane region" description="Helical" evidence="1">
    <location>
        <begin position="48"/>
        <end position="66"/>
    </location>
</feature>
<feature type="transmembrane region" description="Helical" evidence="1">
    <location>
        <begin position="86"/>
        <end position="104"/>
    </location>
</feature>
<gene>
    <name evidence="2" type="ORF">GGQ67_004237</name>
</gene>